<dbReference type="Pfam" id="PF02277">
    <property type="entry name" value="DBI_PRT"/>
    <property type="match status" value="1"/>
</dbReference>
<evidence type="ECO:0000256" key="7">
    <source>
        <dbReference type="ARBA" id="ARBA00022679"/>
    </source>
</evidence>
<keyword evidence="11" id="KW-1185">Reference proteome</keyword>
<evidence type="ECO:0000313" key="10">
    <source>
        <dbReference type="EMBL" id="RCX05578.1"/>
    </source>
</evidence>
<dbReference type="GO" id="GO:0009236">
    <property type="term" value="P:cobalamin biosynthetic process"/>
    <property type="evidence" value="ECO:0007669"/>
    <property type="project" value="UniProtKB-KW"/>
</dbReference>
<evidence type="ECO:0000256" key="1">
    <source>
        <dbReference type="ARBA" id="ARBA00005049"/>
    </source>
</evidence>
<dbReference type="PANTHER" id="PTHR43463">
    <property type="entry name" value="NICOTINATE-NUCLEOTIDE--DIMETHYLBENZIMIDAZOLE PHOSPHORIBOSYLTRANSFERASE"/>
    <property type="match status" value="1"/>
</dbReference>
<evidence type="ECO:0000256" key="6">
    <source>
        <dbReference type="ARBA" id="ARBA00022676"/>
    </source>
</evidence>
<proteinExistence type="inferred from homology"/>
<evidence type="ECO:0000256" key="3">
    <source>
        <dbReference type="ARBA" id="ARBA00011991"/>
    </source>
</evidence>
<comment type="caution">
    <text evidence="10">The sequence shown here is derived from an EMBL/GenBank/DDBJ whole genome shotgun (WGS) entry which is preliminary data.</text>
</comment>
<keyword evidence="7 10" id="KW-0808">Transferase</keyword>
<dbReference type="InterPro" id="IPR023195">
    <property type="entry name" value="Nict_dMeBzImd_PRibTrfase_N"/>
</dbReference>
<dbReference type="SUPFAM" id="SSF52733">
    <property type="entry name" value="Nicotinate mononucleotide:5,6-dimethylbenzimidazole phosphoribosyltransferase (CobT)"/>
    <property type="match status" value="1"/>
</dbReference>
<evidence type="ECO:0000256" key="2">
    <source>
        <dbReference type="ARBA" id="ARBA00007110"/>
    </source>
</evidence>
<protein>
    <recommendedName>
        <fullName evidence="4">Nicotinate-nucleotide--dimethylbenzimidazole phosphoribosyltransferase</fullName>
        <ecNumber evidence="3">2.4.2.21</ecNumber>
    </recommendedName>
    <alternativeName>
        <fullName evidence="8">N(1)-alpha-phosphoribosyltransferase</fullName>
    </alternativeName>
</protein>
<dbReference type="InterPro" id="IPR003200">
    <property type="entry name" value="Nict_dMeBzImd_PRibTrfase"/>
</dbReference>
<evidence type="ECO:0000313" key="11">
    <source>
        <dbReference type="Proteomes" id="UP000253517"/>
    </source>
</evidence>
<reference evidence="10 11" key="1">
    <citation type="submission" date="2018-07" db="EMBL/GenBank/DDBJ databases">
        <title>Genomic Encyclopedia of Type Strains, Phase IV (KMG-IV): sequencing the most valuable type-strain genomes for metagenomic binning, comparative biology and taxonomic classification.</title>
        <authorList>
            <person name="Goeker M."/>
        </authorList>
    </citation>
    <scope>NUCLEOTIDE SEQUENCE [LARGE SCALE GENOMIC DNA]</scope>
    <source>
        <strain evidence="10 11">DSM 21410</strain>
    </source>
</reference>
<dbReference type="EC" id="2.4.2.21" evidence="3"/>
<comment type="pathway">
    <text evidence="1">Nucleoside biosynthesis; alpha-ribazole biosynthesis; alpha-ribazole from 5,6-dimethylbenzimidazole: step 1/2.</text>
</comment>
<evidence type="ECO:0000256" key="8">
    <source>
        <dbReference type="ARBA" id="ARBA00030686"/>
    </source>
</evidence>
<name>A0A369AB03_9FLAO</name>
<dbReference type="RefSeq" id="WP_114365883.1">
    <property type="nucleotide sequence ID" value="NZ_BHZF01000001.1"/>
</dbReference>
<dbReference type="GO" id="GO:0008939">
    <property type="term" value="F:nicotinate-nucleotide-dimethylbenzimidazole phosphoribosyltransferase activity"/>
    <property type="evidence" value="ECO:0007669"/>
    <property type="project" value="UniProtKB-EC"/>
</dbReference>
<dbReference type="EMBL" id="QPJS01000001">
    <property type="protein sequence ID" value="RCX05578.1"/>
    <property type="molecule type" value="Genomic_DNA"/>
</dbReference>
<evidence type="ECO:0000256" key="5">
    <source>
        <dbReference type="ARBA" id="ARBA00022573"/>
    </source>
</evidence>
<dbReference type="Gene3D" id="3.40.50.10210">
    <property type="match status" value="1"/>
</dbReference>
<dbReference type="PANTHER" id="PTHR43463:SF1">
    <property type="entry name" value="NICOTINATE-NUCLEOTIDE--DIMETHYLBENZIMIDAZOLE PHOSPHORIBOSYLTRANSFERASE"/>
    <property type="match status" value="1"/>
</dbReference>
<dbReference type="UniPathway" id="UPA00061">
    <property type="reaction ID" value="UER00516"/>
</dbReference>
<evidence type="ECO:0000256" key="9">
    <source>
        <dbReference type="ARBA" id="ARBA00047340"/>
    </source>
</evidence>
<dbReference type="AlphaFoldDB" id="A0A369AB03"/>
<accession>A0A369AB03</accession>
<dbReference type="InterPro" id="IPR036087">
    <property type="entry name" value="Nict_dMeBzImd_PRibTrfase_sf"/>
</dbReference>
<keyword evidence="5" id="KW-0169">Cobalamin biosynthesis</keyword>
<gene>
    <name evidence="10" type="ORF">DES35_101865</name>
</gene>
<dbReference type="Gene3D" id="1.10.1610.10">
    <property type="match status" value="1"/>
</dbReference>
<keyword evidence="6 10" id="KW-0328">Glycosyltransferase</keyword>
<organism evidence="10 11">
    <name type="scientific">Schleiferia thermophila</name>
    <dbReference type="NCBI Taxonomy" id="884107"/>
    <lineage>
        <taxon>Bacteria</taxon>
        <taxon>Pseudomonadati</taxon>
        <taxon>Bacteroidota</taxon>
        <taxon>Flavobacteriia</taxon>
        <taxon>Flavobacteriales</taxon>
        <taxon>Schleiferiaceae</taxon>
        <taxon>Schleiferia</taxon>
    </lineage>
</organism>
<comment type="catalytic activity">
    <reaction evidence="9">
        <text>5,6-dimethylbenzimidazole + nicotinate beta-D-ribonucleotide = alpha-ribazole 5'-phosphate + nicotinate + H(+)</text>
        <dbReference type="Rhea" id="RHEA:11196"/>
        <dbReference type="ChEBI" id="CHEBI:15378"/>
        <dbReference type="ChEBI" id="CHEBI:15890"/>
        <dbReference type="ChEBI" id="CHEBI:32544"/>
        <dbReference type="ChEBI" id="CHEBI:57502"/>
        <dbReference type="ChEBI" id="CHEBI:57918"/>
        <dbReference type="EC" id="2.4.2.21"/>
    </reaction>
</comment>
<dbReference type="Proteomes" id="UP000253517">
    <property type="component" value="Unassembled WGS sequence"/>
</dbReference>
<evidence type="ECO:0000256" key="4">
    <source>
        <dbReference type="ARBA" id="ARBA00015486"/>
    </source>
</evidence>
<comment type="similarity">
    <text evidence="2">Belongs to the CobT family.</text>
</comment>
<sequence>MSTPLTFKIKIPDKRILHGLESRMQKVQGKPGRYGILEKIVLKIGLIQQSLEPFIQNPVLLLFAGDHLSGIKMSKDPVSPAARRIHKMFLDEAPVLQIAKKMGVSYKIIDAGVHYPLDSFIDYWINRGSVIINKKVRGAARDFLHEPSLTTHEVHQAISIGADLVNKFYYNGSNAFLFGHIGTSCAISTVVLTSAILGKSVETLWYIIEKEDEILLKYSKIALKKHPKTSDVINNIAHFGTAQIAMMAGAMLKLAEREIFFVVDDNETLLSLLIAWKLHPEVAEYAIVAQNYSSIAKEICNKMHVSPIIDFKITADEGLGTLMAYTLIQSALQINS</sequence>